<accession>A0A5C7JA75</accession>
<evidence type="ECO:0000313" key="2">
    <source>
        <dbReference type="Proteomes" id="UP000321026"/>
    </source>
</evidence>
<sequence>MPPRRCCCDGDCLVYTDDFNRADDTDLGSEWNQPDGTIEISSAMAKVTSGPASAYTVFENVSEQMYCSIDTWDEESGDIYEVWVNVQDEDNYHFVRFIRNNVNDSVLEIGIKSGGAETVYKSQVILTVTGTARTINALISDNEFCGWVTLTVDSGVEANTTLIGGAKHGGFYANRATIWFDNFTMEKHHNDDPNCRYCACECDDSILPAILNAHLSGTGGRMGSLNCDILLVWDRTSNYWYGEGTCCSVLWKLKLDCDPEELTLLNFDCTVSDGFGNSPRTAYLRTCDPLYLVFGPYTVAGSDLACPCGPIFTSGTYTIEITEA</sequence>
<dbReference type="Proteomes" id="UP000321026">
    <property type="component" value="Unassembled WGS sequence"/>
</dbReference>
<name>A0A5C7JA75_9BACT</name>
<reference evidence="1 2" key="1">
    <citation type="submission" date="2018-09" db="EMBL/GenBank/DDBJ databases">
        <title>Metagenome Assembled Genomes from an Advanced Water Purification Facility.</title>
        <authorList>
            <person name="Stamps B.W."/>
            <person name="Spear J.R."/>
        </authorList>
    </citation>
    <scope>NUCLEOTIDE SEQUENCE [LARGE SCALE GENOMIC DNA]</scope>
    <source>
        <strain evidence="1">Bin_63_2</strain>
    </source>
</reference>
<organism evidence="1 2">
    <name type="scientific">Candidatus Dojkabacteria bacterium</name>
    <dbReference type="NCBI Taxonomy" id="2099670"/>
    <lineage>
        <taxon>Bacteria</taxon>
        <taxon>Candidatus Dojkabacteria</taxon>
    </lineage>
</organism>
<dbReference type="AlphaFoldDB" id="A0A5C7JA75"/>
<comment type="caution">
    <text evidence="1">The sequence shown here is derived from an EMBL/GenBank/DDBJ whole genome shotgun (WGS) entry which is preliminary data.</text>
</comment>
<evidence type="ECO:0000313" key="1">
    <source>
        <dbReference type="EMBL" id="TXG78465.1"/>
    </source>
</evidence>
<dbReference type="EMBL" id="SSDS01000015">
    <property type="protein sequence ID" value="TXG78465.1"/>
    <property type="molecule type" value="Genomic_DNA"/>
</dbReference>
<gene>
    <name evidence="1" type="ORF">E6Q11_00980</name>
</gene>
<proteinExistence type="predicted"/>
<protein>
    <submittedName>
        <fullName evidence="1">Uncharacterized protein</fullName>
    </submittedName>
</protein>